<evidence type="ECO:0000313" key="3">
    <source>
        <dbReference type="Proteomes" id="UP001151760"/>
    </source>
</evidence>
<protein>
    <submittedName>
        <fullName evidence="2">Uncharacterized protein</fullName>
    </submittedName>
</protein>
<comment type="caution">
    <text evidence="2">The sequence shown here is derived from an EMBL/GenBank/DDBJ whole genome shotgun (WGS) entry which is preliminary data.</text>
</comment>
<feature type="region of interest" description="Disordered" evidence="1">
    <location>
        <begin position="36"/>
        <end position="62"/>
    </location>
</feature>
<gene>
    <name evidence="2" type="ORF">Tco_0893083</name>
</gene>
<keyword evidence="3" id="KW-1185">Reference proteome</keyword>
<reference evidence="2" key="2">
    <citation type="submission" date="2022-01" db="EMBL/GenBank/DDBJ databases">
        <authorList>
            <person name="Yamashiro T."/>
            <person name="Shiraishi A."/>
            <person name="Satake H."/>
            <person name="Nakayama K."/>
        </authorList>
    </citation>
    <scope>NUCLEOTIDE SEQUENCE</scope>
</reference>
<evidence type="ECO:0000313" key="2">
    <source>
        <dbReference type="EMBL" id="GJT23146.1"/>
    </source>
</evidence>
<reference evidence="2" key="1">
    <citation type="journal article" date="2022" name="Int. J. Mol. Sci.">
        <title>Draft Genome of Tanacetum Coccineum: Genomic Comparison of Closely Related Tanacetum-Family Plants.</title>
        <authorList>
            <person name="Yamashiro T."/>
            <person name="Shiraishi A."/>
            <person name="Nakayama K."/>
            <person name="Satake H."/>
        </authorList>
    </citation>
    <scope>NUCLEOTIDE SEQUENCE</scope>
</reference>
<proteinExistence type="predicted"/>
<dbReference type="Proteomes" id="UP001151760">
    <property type="component" value="Unassembled WGS sequence"/>
</dbReference>
<feature type="compositionally biased region" description="Basic and acidic residues" evidence="1">
    <location>
        <begin position="281"/>
        <end position="297"/>
    </location>
</feature>
<organism evidence="2 3">
    <name type="scientific">Tanacetum coccineum</name>
    <dbReference type="NCBI Taxonomy" id="301880"/>
    <lineage>
        <taxon>Eukaryota</taxon>
        <taxon>Viridiplantae</taxon>
        <taxon>Streptophyta</taxon>
        <taxon>Embryophyta</taxon>
        <taxon>Tracheophyta</taxon>
        <taxon>Spermatophyta</taxon>
        <taxon>Magnoliopsida</taxon>
        <taxon>eudicotyledons</taxon>
        <taxon>Gunneridae</taxon>
        <taxon>Pentapetalae</taxon>
        <taxon>asterids</taxon>
        <taxon>campanulids</taxon>
        <taxon>Asterales</taxon>
        <taxon>Asteraceae</taxon>
        <taxon>Asteroideae</taxon>
        <taxon>Anthemideae</taxon>
        <taxon>Anthemidinae</taxon>
        <taxon>Tanacetum</taxon>
    </lineage>
</organism>
<feature type="compositionally biased region" description="Basic and acidic residues" evidence="1">
    <location>
        <begin position="249"/>
        <end position="270"/>
    </location>
</feature>
<feature type="region of interest" description="Disordered" evidence="1">
    <location>
        <begin position="249"/>
        <end position="310"/>
    </location>
</feature>
<evidence type="ECO:0000256" key="1">
    <source>
        <dbReference type="SAM" id="MobiDB-lite"/>
    </source>
</evidence>
<dbReference type="EMBL" id="BQNB010014030">
    <property type="protein sequence ID" value="GJT23146.1"/>
    <property type="molecule type" value="Genomic_DNA"/>
</dbReference>
<feature type="compositionally biased region" description="Polar residues" evidence="1">
    <location>
        <begin position="43"/>
        <end position="56"/>
    </location>
</feature>
<sequence>MNQTQGNPKEIGTPRYLSLVVPLRKVGDEVVHKELGDRMERAATTTSSSEAEQDNGSGPRCQDTILGDVDAQTRFETTSKQSNDPPLRKVNTFGSGEDINAVRHQLLLLVQVPAAEGDSINTSIKGFTYFFIRFHSFKHSLNISPNSISSLIIKIIIMSSPKFAETHNVVVFLEKPAKSDGFAEIIDFLKASSVSYALTVNQIIYTSCIQQFWATAQVKMVNGVRQLQALIDKKKVIITEASIRNDLHLDDTEDTRSQDGKDDKDNDKGSKSRSQSMKEQAYNKEQRERPRPHELNDKSNLIDLMKECHQ</sequence>
<accession>A0ABQ5CB00</accession>
<name>A0ABQ5CB00_9ASTR</name>